<evidence type="ECO:0000259" key="1">
    <source>
        <dbReference type="Pfam" id="PF04734"/>
    </source>
</evidence>
<dbReference type="AlphaFoldDB" id="A0A518HCJ8"/>
<evidence type="ECO:0000313" key="3">
    <source>
        <dbReference type="Proteomes" id="UP000317835"/>
    </source>
</evidence>
<gene>
    <name evidence="2" type="ORF">ElP_65370</name>
</gene>
<protein>
    <submittedName>
        <fullName evidence="2">Neutral/alkaline non-lysosomal ceramidase</fullName>
    </submittedName>
</protein>
<keyword evidence="3" id="KW-1185">Reference proteome</keyword>
<sequence length="466" mass="49357">MSPIALLAPILSLLFPSHRPGPPEGPEVLVGVARVDVTPEGPIRLTGYGNRATESDGVTHPLWAKALAIGGDEGEGPAVLITVDNLGISDAITSEIADRLADATGLPRDRLAICASHTHSAPALTDVAPFIFAEAPPQDQQARIDRYTARLTDQLAEVARAALEARRPGHLSWAVGSVGFAANRRVLRDGTWSGFGVSPDAPVDHSLPVLRVADPDGTTRAVLASYACHCTTLSGDFNAICGDWAGFAQEDIERDHPGAVALIAIGCGADANPEPRGELSQAKAHGRSLARAVSSVLKRPMTPISGVTRAGLARVDLPFADLPSRADWEVKAGLEDQEGRRARSMLALLDRGDAIPTALEGYPVQVWAFGDDLAMVFLAGEVVVDYAVHLRRVADPARLWINAYSNDAPCYIASDRLLGEGGYEVDSSMIYYGQPTRFAPGVEGRVVDAVLELIPAAFRAEPGGER</sequence>
<feature type="domain" description="Neutral/alkaline non-lysosomal ceramidase N-terminal" evidence="1">
    <location>
        <begin position="29"/>
        <end position="256"/>
    </location>
</feature>
<dbReference type="KEGG" id="tpla:ElP_65370"/>
<dbReference type="OrthoDB" id="264270at2"/>
<dbReference type="RefSeq" id="WP_145277196.1">
    <property type="nucleotide sequence ID" value="NZ_CP036426.1"/>
</dbReference>
<dbReference type="InterPro" id="IPR031329">
    <property type="entry name" value="NEUT/ALK_ceramidase_N"/>
</dbReference>
<dbReference type="Pfam" id="PF04734">
    <property type="entry name" value="Ceramidase_alk"/>
    <property type="match status" value="1"/>
</dbReference>
<proteinExistence type="predicted"/>
<reference evidence="2 3" key="1">
    <citation type="submission" date="2019-02" db="EMBL/GenBank/DDBJ databases">
        <title>Deep-cultivation of Planctomycetes and their phenomic and genomic characterization uncovers novel biology.</title>
        <authorList>
            <person name="Wiegand S."/>
            <person name="Jogler M."/>
            <person name="Boedeker C."/>
            <person name="Pinto D."/>
            <person name="Vollmers J."/>
            <person name="Rivas-Marin E."/>
            <person name="Kohn T."/>
            <person name="Peeters S.H."/>
            <person name="Heuer A."/>
            <person name="Rast P."/>
            <person name="Oberbeckmann S."/>
            <person name="Bunk B."/>
            <person name="Jeske O."/>
            <person name="Meyerdierks A."/>
            <person name="Storesund J.E."/>
            <person name="Kallscheuer N."/>
            <person name="Luecker S."/>
            <person name="Lage O.M."/>
            <person name="Pohl T."/>
            <person name="Merkel B.J."/>
            <person name="Hornburger P."/>
            <person name="Mueller R.-W."/>
            <person name="Bruemmer F."/>
            <person name="Labrenz M."/>
            <person name="Spormann A.M."/>
            <person name="Op den Camp H."/>
            <person name="Overmann J."/>
            <person name="Amann R."/>
            <person name="Jetten M.S.M."/>
            <person name="Mascher T."/>
            <person name="Medema M.H."/>
            <person name="Devos D.P."/>
            <person name="Kaster A.-K."/>
            <person name="Ovreas L."/>
            <person name="Rohde M."/>
            <person name="Galperin M.Y."/>
            <person name="Jogler C."/>
        </authorList>
    </citation>
    <scope>NUCLEOTIDE SEQUENCE [LARGE SCALE GENOMIC DNA]</scope>
    <source>
        <strain evidence="2 3">ElP</strain>
    </source>
</reference>
<name>A0A518HCJ8_9BACT</name>
<evidence type="ECO:0000313" key="2">
    <source>
        <dbReference type="EMBL" id="QDV38582.1"/>
    </source>
</evidence>
<dbReference type="EMBL" id="CP036426">
    <property type="protein sequence ID" value="QDV38582.1"/>
    <property type="molecule type" value="Genomic_DNA"/>
</dbReference>
<organism evidence="2 3">
    <name type="scientific">Tautonia plasticadhaerens</name>
    <dbReference type="NCBI Taxonomy" id="2527974"/>
    <lineage>
        <taxon>Bacteria</taxon>
        <taxon>Pseudomonadati</taxon>
        <taxon>Planctomycetota</taxon>
        <taxon>Planctomycetia</taxon>
        <taxon>Isosphaerales</taxon>
        <taxon>Isosphaeraceae</taxon>
        <taxon>Tautonia</taxon>
    </lineage>
</organism>
<dbReference type="Proteomes" id="UP000317835">
    <property type="component" value="Chromosome"/>
</dbReference>
<accession>A0A518HCJ8</accession>